<protein>
    <submittedName>
        <fullName evidence="1">Uncharacterized protein</fullName>
    </submittedName>
</protein>
<dbReference type="Proteomes" id="UP000006304">
    <property type="component" value="Chromosome"/>
</dbReference>
<dbReference type="EMBL" id="CP003876">
    <property type="protein sequence ID" value="AFT99882.1"/>
    <property type="molecule type" value="Genomic_DNA"/>
</dbReference>
<sequence>MPEQYRTKARVEQYLAQIYGPGRRYRLNQFEHGWLCTPILTQEENTAGQGLGLATMVIDSETGAVLQYPSWPDPKIANDYSEAKRTGRLPMGRQIYPHQWQVTFERTREDQTEVEYLVRATSTMEPLIQHQLIIDKPTLRSRTNTPAIHPVCARTKAWAHANRSPDGAWPQRGTFTF</sequence>
<proteinExistence type="predicted"/>
<keyword evidence="2" id="KW-1185">Reference proteome</keyword>
<dbReference type="AlphaFoldDB" id="K0EKI2"/>
<accession>K0EKI2</accession>
<dbReference type="RefSeq" id="WP_014982738.1">
    <property type="nucleotide sequence ID" value="NC_018681.1"/>
</dbReference>
<organism evidence="1 2">
    <name type="scientific">Nocardia brasiliensis (strain ATCC 700358 / HUJEG-1)</name>
    <dbReference type="NCBI Taxonomy" id="1133849"/>
    <lineage>
        <taxon>Bacteria</taxon>
        <taxon>Bacillati</taxon>
        <taxon>Actinomycetota</taxon>
        <taxon>Actinomycetes</taxon>
        <taxon>Mycobacteriales</taxon>
        <taxon>Nocardiaceae</taxon>
        <taxon>Nocardia</taxon>
    </lineage>
</organism>
<evidence type="ECO:0000313" key="1">
    <source>
        <dbReference type="EMBL" id="AFT99882.1"/>
    </source>
</evidence>
<evidence type="ECO:0000313" key="2">
    <source>
        <dbReference type="Proteomes" id="UP000006304"/>
    </source>
</evidence>
<name>K0EKI2_NOCB7</name>
<dbReference type="KEGG" id="nbr:O3I_009610"/>
<dbReference type="eggNOG" id="ENOG5031EXV">
    <property type="taxonomic scope" value="Bacteria"/>
</dbReference>
<reference evidence="1 2" key="1">
    <citation type="journal article" date="2012" name="J. Bacteriol.">
        <title>Complete genome sequence of Nocardia brasiliensis HUJEG-1.</title>
        <authorList>
            <person name="Vera-Cabrera L."/>
            <person name="Ortiz-Lopez R."/>
            <person name="Elizondo-Gonzalez R."/>
            <person name="Perez-Maya A.A."/>
            <person name="Ocampo-Candiani J."/>
        </authorList>
    </citation>
    <scope>NUCLEOTIDE SEQUENCE [LARGE SCALE GENOMIC DNA]</scope>
    <source>
        <strain evidence="2">ATCC 700358</strain>
    </source>
</reference>
<dbReference type="HOGENOM" id="CLU_1516372_0_0_11"/>
<gene>
    <name evidence="1" type="ORF">O3I_009610</name>
</gene>